<name>A0ABS3TCZ4_9BACT</name>
<evidence type="ECO:0000259" key="13">
    <source>
        <dbReference type="SMART" id="SM00382"/>
    </source>
</evidence>
<comment type="function">
    <text evidence="11">DNA polymerase III is a complex, multichain enzyme responsible for most of the replicative synthesis in bacteria. This DNA polymerase also exhibits 3' to 5' exonuclease activity.</text>
</comment>
<proteinExistence type="inferred from homology"/>
<evidence type="ECO:0000313" key="14">
    <source>
        <dbReference type="EMBL" id="MBO3271518.1"/>
    </source>
</evidence>
<organism evidence="14 15">
    <name type="scientific">Hymenobacter defluvii</name>
    <dbReference type="NCBI Taxonomy" id="2054411"/>
    <lineage>
        <taxon>Bacteria</taxon>
        <taxon>Pseudomonadati</taxon>
        <taxon>Bacteroidota</taxon>
        <taxon>Cytophagia</taxon>
        <taxon>Cytophagales</taxon>
        <taxon>Hymenobacteraceae</taxon>
        <taxon>Hymenobacter</taxon>
    </lineage>
</organism>
<dbReference type="NCBIfam" id="TIGR02397">
    <property type="entry name" value="dnaX_nterm"/>
    <property type="match status" value="1"/>
</dbReference>
<keyword evidence="2 11" id="KW-0808">Transferase</keyword>
<dbReference type="InterPro" id="IPR022754">
    <property type="entry name" value="DNA_pol_III_gamma-3"/>
</dbReference>
<keyword evidence="7" id="KW-0862">Zinc</keyword>
<dbReference type="InterPro" id="IPR027417">
    <property type="entry name" value="P-loop_NTPase"/>
</dbReference>
<evidence type="ECO:0000256" key="6">
    <source>
        <dbReference type="ARBA" id="ARBA00022741"/>
    </source>
</evidence>
<keyword evidence="6 11" id="KW-0547">Nucleotide-binding</keyword>
<evidence type="ECO:0000256" key="1">
    <source>
        <dbReference type="ARBA" id="ARBA00006360"/>
    </source>
</evidence>
<evidence type="ECO:0000256" key="7">
    <source>
        <dbReference type="ARBA" id="ARBA00022833"/>
    </source>
</evidence>
<dbReference type="InterPro" id="IPR012763">
    <property type="entry name" value="DNA_pol_III_sug/sutau_N"/>
</dbReference>
<dbReference type="PANTHER" id="PTHR11669">
    <property type="entry name" value="REPLICATION FACTOR C / DNA POLYMERASE III GAMMA-TAU SUBUNIT"/>
    <property type="match status" value="1"/>
</dbReference>
<comment type="subunit">
    <text evidence="11">DNA polymerase III contains a core (composed of alpha, epsilon and theta chains) that associates with a tau subunit. This core dimerizes to form the POLIII' complex. PolIII' associates with the gamma complex (composed of gamma, delta, delta', psi and chi chains) and with the beta chain to form the complete DNA polymerase III complex.</text>
</comment>
<dbReference type="Gene3D" id="1.20.272.10">
    <property type="match status" value="1"/>
</dbReference>
<keyword evidence="9 11" id="KW-0239">DNA-directed DNA polymerase</keyword>
<evidence type="ECO:0000256" key="5">
    <source>
        <dbReference type="ARBA" id="ARBA00022723"/>
    </source>
</evidence>
<accession>A0ABS3TCZ4</accession>
<gene>
    <name evidence="11 14" type="primary">dnaX</name>
    <name evidence="14" type="ORF">J4D97_12705</name>
</gene>
<evidence type="ECO:0000256" key="8">
    <source>
        <dbReference type="ARBA" id="ARBA00022840"/>
    </source>
</evidence>
<evidence type="ECO:0000256" key="3">
    <source>
        <dbReference type="ARBA" id="ARBA00022695"/>
    </source>
</evidence>
<evidence type="ECO:0000256" key="11">
    <source>
        <dbReference type="RuleBase" id="RU364063"/>
    </source>
</evidence>
<dbReference type="InterPro" id="IPR008921">
    <property type="entry name" value="DNA_pol3_clamp-load_cplx_C"/>
</dbReference>
<evidence type="ECO:0000256" key="2">
    <source>
        <dbReference type="ARBA" id="ARBA00022679"/>
    </source>
</evidence>
<feature type="domain" description="AAA+ ATPase" evidence="13">
    <location>
        <begin position="38"/>
        <end position="215"/>
    </location>
</feature>
<sequence>MENFVVSARKYRPATFRSVVGQQHVTTTLQNAIASQHLAQAFLFCGPRGVGKTTCARILAKTINCEFVEEHVRKGRSVAELVAAGRQDIIPDSVLNSPTPDAPTELEACGKCSSCRAFQENASFNVHELDAASNNSVEDIRSLVEQVRYAPQQGRFKVYIIDEVHMLSNAAFNAFLKTLEEPPGYAIFILATTERHKIIPTILSRCQIFDFNRIRVDDIRGHLRYVATQEKIKAEDDALHLLAQKADGGLRDALSMFDQMVTFAGDDLSYKDVVQNLHILDYEYYFRLVDALLSENLSQTLLLLDEVMQNGFDLHNFVVGAAEHLRGLLVCKDPVTVQLLEVSEGIRQKYVQQAQAAPLAFLLSALNLVSQCDREFKQAKNQRLHVELTLMKLAYLNGAVQFARDLSSPAANGEAKKKSSPVAPPTPAAAADNQLVADGTAEAPAAYAVAAPPTTAPAPPATRPLPSPTPVAVSVPAAPAAPAPAVSALPTPPPLQHAPADPQPIVPVESGVEELHDTPSIEDETADLPNPTQQFRDTQPHVEVGRPSFEGHEPAPGLPLPPVTRPSGPIHSKVPSLPSLSALKAKVAQQASTVKATPTLDVEPTSVDGLPPIDEEVLHRVWNELKEERKAQERMSEYMVLNRPVQANERHVIELIVDNPVQVDQFNEFRAELLTELRRRTGYPRLTVQVSVAPQAQTARKLYTSSDKFEYLAEKFPMLHEMKQRLGLDTDF</sequence>
<comment type="similarity">
    <text evidence="1 11">Belongs to the DnaX/STICHEL family.</text>
</comment>
<dbReference type="InterPro" id="IPR003593">
    <property type="entry name" value="AAA+_ATPase"/>
</dbReference>
<comment type="catalytic activity">
    <reaction evidence="10 11">
        <text>DNA(n) + a 2'-deoxyribonucleoside 5'-triphosphate = DNA(n+1) + diphosphate</text>
        <dbReference type="Rhea" id="RHEA:22508"/>
        <dbReference type="Rhea" id="RHEA-COMP:17339"/>
        <dbReference type="Rhea" id="RHEA-COMP:17340"/>
        <dbReference type="ChEBI" id="CHEBI:33019"/>
        <dbReference type="ChEBI" id="CHEBI:61560"/>
        <dbReference type="ChEBI" id="CHEBI:173112"/>
        <dbReference type="EC" id="2.7.7.7"/>
    </reaction>
</comment>
<keyword evidence="15" id="KW-1185">Reference proteome</keyword>
<protein>
    <recommendedName>
        <fullName evidence="11">DNA polymerase III subunit gamma/tau</fullName>
        <ecNumber evidence="11">2.7.7.7</ecNumber>
    </recommendedName>
</protein>
<evidence type="ECO:0000256" key="12">
    <source>
        <dbReference type="SAM" id="MobiDB-lite"/>
    </source>
</evidence>
<evidence type="ECO:0000256" key="4">
    <source>
        <dbReference type="ARBA" id="ARBA00022705"/>
    </source>
</evidence>
<dbReference type="SUPFAM" id="SSF52540">
    <property type="entry name" value="P-loop containing nucleoside triphosphate hydrolases"/>
    <property type="match status" value="1"/>
</dbReference>
<dbReference type="SUPFAM" id="SSF48019">
    <property type="entry name" value="post-AAA+ oligomerization domain-like"/>
    <property type="match status" value="1"/>
</dbReference>
<dbReference type="Gene3D" id="1.10.8.60">
    <property type="match status" value="1"/>
</dbReference>
<dbReference type="CDD" id="cd00009">
    <property type="entry name" value="AAA"/>
    <property type="match status" value="1"/>
</dbReference>
<keyword evidence="5" id="KW-0479">Metal-binding</keyword>
<dbReference type="InterPro" id="IPR045085">
    <property type="entry name" value="HLD_clamp_pol_III_gamma_tau"/>
</dbReference>
<dbReference type="InterPro" id="IPR050238">
    <property type="entry name" value="DNA_Rep/Repair_Clamp_Loader"/>
</dbReference>
<dbReference type="CDD" id="cd18137">
    <property type="entry name" value="HLD_clamp_pol_III_gamma_tau"/>
    <property type="match status" value="1"/>
</dbReference>
<dbReference type="EMBL" id="JAGETX010000006">
    <property type="protein sequence ID" value="MBO3271518.1"/>
    <property type="molecule type" value="Genomic_DNA"/>
</dbReference>
<feature type="region of interest" description="Disordered" evidence="12">
    <location>
        <begin position="482"/>
        <end position="538"/>
    </location>
</feature>
<dbReference type="SMART" id="SM00382">
    <property type="entry name" value="AAA"/>
    <property type="match status" value="1"/>
</dbReference>
<dbReference type="Pfam" id="PF12169">
    <property type="entry name" value="DNA_pol3_gamma3"/>
    <property type="match status" value="1"/>
</dbReference>
<dbReference type="GO" id="GO:0003887">
    <property type="term" value="F:DNA-directed DNA polymerase activity"/>
    <property type="evidence" value="ECO:0007669"/>
    <property type="project" value="UniProtKB-EC"/>
</dbReference>
<dbReference type="Proteomes" id="UP000670527">
    <property type="component" value="Unassembled WGS sequence"/>
</dbReference>
<dbReference type="RefSeq" id="WP_208307893.1">
    <property type="nucleotide sequence ID" value="NZ_JAGETX010000006.1"/>
</dbReference>
<dbReference type="PANTHER" id="PTHR11669:SF0">
    <property type="entry name" value="PROTEIN STICHEL-LIKE 2"/>
    <property type="match status" value="1"/>
</dbReference>
<feature type="compositionally biased region" description="Pro residues" evidence="12">
    <location>
        <begin position="490"/>
        <end position="505"/>
    </location>
</feature>
<evidence type="ECO:0000256" key="9">
    <source>
        <dbReference type="ARBA" id="ARBA00022932"/>
    </source>
</evidence>
<comment type="caution">
    <text evidence="14">The sequence shown here is derived from an EMBL/GenBank/DDBJ whole genome shotgun (WGS) entry which is preliminary data.</text>
</comment>
<dbReference type="Gene3D" id="3.40.50.300">
    <property type="entry name" value="P-loop containing nucleotide triphosphate hydrolases"/>
    <property type="match status" value="1"/>
</dbReference>
<evidence type="ECO:0000256" key="10">
    <source>
        <dbReference type="ARBA" id="ARBA00049244"/>
    </source>
</evidence>
<keyword evidence="8 11" id="KW-0067">ATP-binding</keyword>
<dbReference type="EC" id="2.7.7.7" evidence="11"/>
<evidence type="ECO:0000313" key="15">
    <source>
        <dbReference type="Proteomes" id="UP000670527"/>
    </source>
</evidence>
<dbReference type="Pfam" id="PF22608">
    <property type="entry name" value="DNAX_ATPase_lid"/>
    <property type="match status" value="1"/>
</dbReference>
<dbReference type="Pfam" id="PF13177">
    <property type="entry name" value="DNA_pol3_delta2"/>
    <property type="match status" value="2"/>
</dbReference>
<keyword evidence="4 11" id="KW-0235">DNA replication</keyword>
<keyword evidence="3 11" id="KW-0548">Nucleotidyltransferase</keyword>
<reference evidence="14 15" key="1">
    <citation type="submission" date="2021-03" db="EMBL/GenBank/DDBJ databases">
        <authorList>
            <person name="Kim M.K."/>
        </authorList>
    </citation>
    <scope>NUCLEOTIDE SEQUENCE [LARGE SCALE GENOMIC DNA]</scope>
    <source>
        <strain evidence="14 15">BT507</strain>
    </source>
</reference>